<keyword evidence="2" id="KW-0489">Methyltransferase</keyword>
<dbReference type="Pfam" id="PF13649">
    <property type="entry name" value="Methyltransf_25"/>
    <property type="match status" value="1"/>
</dbReference>
<keyword evidence="3" id="KW-1185">Reference proteome</keyword>
<organism evidence="2 3">
    <name type="scientific">Amycolatopsis endophytica</name>
    <dbReference type="NCBI Taxonomy" id="860233"/>
    <lineage>
        <taxon>Bacteria</taxon>
        <taxon>Bacillati</taxon>
        <taxon>Actinomycetota</taxon>
        <taxon>Actinomycetes</taxon>
        <taxon>Pseudonocardiales</taxon>
        <taxon>Pseudonocardiaceae</taxon>
        <taxon>Amycolatopsis</taxon>
    </lineage>
</organism>
<dbReference type="CDD" id="cd02440">
    <property type="entry name" value="AdoMet_MTases"/>
    <property type="match status" value="1"/>
</dbReference>
<reference evidence="2 3" key="1">
    <citation type="submission" date="2020-07" db="EMBL/GenBank/DDBJ databases">
        <title>Sequencing the genomes of 1000 actinobacteria strains.</title>
        <authorList>
            <person name="Klenk H.-P."/>
        </authorList>
    </citation>
    <scope>NUCLEOTIDE SEQUENCE [LARGE SCALE GENOMIC DNA]</scope>
    <source>
        <strain evidence="2 3">DSM 104006</strain>
    </source>
</reference>
<dbReference type="RefSeq" id="WP_179773325.1">
    <property type="nucleotide sequence ID" value="NZ_JACCFK010000001.1"/>
</dbReference>
<dbReference type="InterPro" id="IPR029063">
    <property type="entry name" value="SAM-dependent_MTases_sf"/>
</dbReference>
<comment type="caution">
    <text evidence="2">The sequence shown here is derived from an EMBL/GenBank/DDBJ whole genome shotgun (WGS) entry which is preliminary data.</text>
</comment>
<dbReference type="GO" id="GO:0032259">
    <property type="term" value="P:methylation"/>
    <property type="evidence" value="ECO:0007669"/>
    <property type="project" value="UniProtKB-KW"/>
</dbReference>
<gene>
    <name evidence="2" type="ORF">HNR02_002453</name>
</gene>
<evidence type="ECO:0000313" key="3">
    <source>
        <dbReference type="Proteomes" id="UP000549616"/>
    </source>
</evidence>
<evidence type="ECO:0000259" key="1">
    <source>
        <dbReference type="Pfam" id="PF13649"/>
    </source>
</evidence>
<accession>A0A853B291</accession>
<dbReference type="InterPro" id="IPR041698">
    <property type="entry name" value="Methyltransf_25"/>
</dbReference>
<dbReference type="EMBL" id="JACCFK010000001">
    <property type="protein sequence ID" value="NYI89130.1"/>
    <property type="molecule type" value="Genomic_DNA"/>
</dbReference>
<protein>
    <submittedName>
        <fullName evidence="2">SAM-dependent methyltransferase</fullName>
    </submittedName>
</protein>
<proteinExistence type="predicted"/>
<feature type="domain" description="Methyltransferase" evidence="1">
    <location>
        <begin position="64"/>
        <end position="149"/>
    </location>
</feature>
<dbReference type="AlphaFoldDB" id="A0A853B291"/>
<dbReference type="Gene3D" id="3.40.50.150">
    <property type="entry name" value="Vaccinia Virus protein VP39"/>
    <property type="match status" value="1"/>
</dbReference>
<name>A0A853B291_9PSEU</name>
<dbReference type="GO" id="GO:0008168">
    <property type="term" value="F:methyltransferase activity"/>
    <property type="evidence" value="ECO:0007669"/>
    <property type="project" value="UniProtKB-KW"/>
</dbReference>
<keyword evidence="2" id="KW-0808">Transferase</keyword>
<sequence length="271" mass="29440">MADALSRWAGQLAAWAIPDHILEAAPESPWVLPQRVFTRRVDRQLTAPATPTHESVLSGLPGSVLDVGAGAGAASLPCAQVISRVTAVDTSTGLLDEFSRRARSLGLPHRVVEGRWPDVDVEPADVVVCAHVLYNAPDLERFVTALTAHARRRVVVEVAEAHPLTTLNPLWRHFHGIERPTGPTADDAAAALRELGLDPEVVRWRKEAKPEYAHFDELVDVTRRRLCLPPERADDVADALRGLGVDEGTPPDLGSSGREVVTLSWSVSRSE</sequence>
<dbReference type="Proteomes" id="UP000549616">
    <property type="component" value="Unassembled WGS sequence"/>
</dbReference>
<dbReference type="SUPFAM" id="SSF53335">
    <property type="entry name" value="S-adenosyl-L-methionine-dependent methyltransferases"/>
    <property type="match status" value="1"/>
</dbReference>
<evidence type="ECO:0000313" key="2">
    <source>
        <dbReference type="EMBL" id="NYI89130.1"/>
    </source>
</evidence>